<comment type="caution">
    <text evidence="2">The sequence shown here is derived from an EMBL/GenBank/DDBJ whole genome shotgun (WGS) entry which is preliminary data.</text>
</comment>
<evidence type="ECO:0000313" key="3">
    <source>
        <dbReference type="Proteomes" id="UP000298179"/>
    </source>
</evidence>
<name>A0A4Y8RBL3_9HYPH</name>
<accession>A0A4Y8RBL3</accession>
<protein>
    <submittedName>
        <fullName evidence="2">DUF4153 domain-containing protein</fullName>
    </submittedName>
</protein>
<dbReference type="Proteomes" id="UP000298179">
    <property type="component" value="Unassembled WGS sequence"/>
</dbReference>
<feature type="transmembrane region" description="Helical" evidence="1">
    <location>
        <begin position="331"/>
        <end position="349"/>
    </location>
</feature>
<organism evidence="2 3">
    <name type="scientific">Jiella endophytica</name>
    <dbReference type="NCBI Taxonomy" id="2558362"/>
    <lineage>
        <taxon>Bacteria</taxon>
        <taxon>Pseudomonadati</taxon>
        <taxon>Pseudomonadota</taxon>
        <taxon>Alphaproteobacteria</taxon>
        <taxon>Hyphomicrobiales</taxon>
        <taxon>Aurantimonadaceae</taxon>
        <taxon>Jiella</taxon>
    </lineage>
</organism>
<feature type="transmembrane region" description="Helical" evidence="1">
    <location>
        <begin position="266"/>
        <end position="288"/>
    </location>
</feature>
<keyword evidence="1" id="KW-1133">Transmembrane helix</keyword>
<gene>
    <name evidence="2" type="ORF">E3C22_21060</name>
</gene>
<dbReference type="AlphaFoldDB" id="A0A4Y8RBL3"/>
<feature type="transmembrane region" description="Helical" evidence="1">
    <location>
        <begin position="65"/>
        <end position="85"/>
    </location>
</feature>
<feature type="transmembrane region" description="Helical" evidence="1">
    <location>
        <begin position="97"/>
        <end position="114"/>
    </location>
</feature>
<sequence>MQRDMDVEKAPRLRKWAGRFAGSLARGAETALLRFPVAALCVVAITVLGNLSIADIDIPDPQNLVWLIAALYGAAAASIAATLVGETRGAGRPTQRLAALVAAVIAGAAVYFCGRADNHLPALTSALTLAIPLAPYVGRGGPLRFWTFTLWSAVGAALAFLSVLLFMLGLSAILEMIRFLFEMGLSSTAYEHIYATAFALVGPLFAMGRLPREFDERVGTGEDRLIGGVRLLIDWVATPLALATAVILHLYAAKIALTATMPKNEIGWIVTFDALLVLSLRIAAEPFLRNGALPARLFGRLWAIMLLVPLALASLGIFMRISSEGVSIERYYVALAILAAFLVVAVQLIPKLAGDIRVMAAIPLVLLGLSAFGPWGASGLTGRSQVARIVEEFGARVPGTESIAVRPAAGRSQAAQARLRSRLYELAGADRLGDLVPYLDPEVGDRLDMALNSEPERAIAVVTDALGADVSAWTHARPRGFAAFKPGEVDLAGYDRAALHRIATPNEADAADEADGMAFRLDGGALVATLGETSDRFDLGDAIKTLPPELFSAVARQVTPPALDLRAEDGRHLRLSIRRLAQSDEGDINFLEFDAFYRSAEWR</sequence>
<proteinExistence type="predicted"/>
<feature type="transmembrane region" description="Helical" evidence="1">
    <location>
        <begin position="32"/>
        <end position="53"/>
    </location>
</feature>
<dbReference type="InterPro" id="IPR025291">
    <property type="entry name" value="DUF4153"/>
</dbReference>
<evidence type="ECO:0000256" key="1">
    <source>
        <dbReference type="SAM" id="Phobius"/>
    </source>
</evidence>
<feature type="transmembrane region" description="Helical" evidence="1">
    <location>
        <begin position="300"/>
        <end position="319"/>
    </location>
</feature>
<reference evidence="2 3" key="1">
    <citation type="submission" date="2019-03" db="EMBL/GenBank/DDBJ databases">
        <title>Jiella endophytica sp. nov., a novel endophytic bacterium isolated from root of Ficus microcarpa Linn. f.</title>
        <authorList>
            <person name="Tuo L."/>
        </authorList>
    </citation>
    <scope>NUCLEOTIDE SEQUENCE [LARGE SCALE GENOMIC DNA]</scope>
    <source>
        <strain evidence="2 3">CBS5Q-3</strain>
    </source>
</reference>
<dbReference type="EMBL" id="SOZD01000008">
    <property type="protein sequence ID" value="TFF18717.1"/>
    <property type="molecule type" value="Genomic_DNA"/>
</dbReference>
<keyword evidence="3" id="KW-1185">Reference proteome</keyword>
<keyword evidence="1" id="KW-0812">Transmembrane</keyword>
<feature type="transmembrane region" description="Helical" evidence="1">
    <location>
        <begin position="231"/>
        <end position="251"/>
    </location>
</feature>
<keyword evidence="1" id="KW-0472">Membrane</keyword>
<feature type="transmembrane region" description="Helical" evidence="1">
    <location>
        <begin position="150"/>
        <end position="173"/>
    </location>
</feature>
<evidence type="ECO:0000313" key="2">
    <source>
        <dbReference type="EMBL" id="TFF18717.1"/>
    </source>
</evidence>
<dbReference type="Pfam" id="PF13687">
    <property type="entry name" value="DUF4153"/>
    <property type="match status" value="1"/>
</dbReference>
<dbReference type="OrthoDB" id="9812996at2"/>
<feature type="transmembrane region" description="Helical" evidence="1">
    <location>
        <begin position="193"/>
        <end position="210"/>
    </location>
</feature>
<feature type="transmembrane region" description="Helical" evidence="1">
    <location>
        <begin position="356"/>
        <end position="377"/>
    </location>
</feature>